<dbReference type="HOGENOM" id="CLU_530645_0_0_2"/>
<keyword evidence="3" id="KW-0328">Glycosyltransferase</keyword>
<feature type="region of interest" description="Disordered" evidence="8">
    <location>
        <begin position="1"/>
        <end position="22"/>
    </location>
</feature>
<dbReference type="RefSeq" id="WP_004077200.1">
    <property type="nucleotide sequence ID" value="NZ_CM001436.1"/>
</dbReference>
<keyword evidence="2" id="KW-1003">Cell membrane</keyword>
<reference evidence="11 12" key="1">
    <citation type="submission" date="2011-10" db="EMBL/GenBank/DDBJ databases">
        <title>The Improved High-Quality Draft genome of Methanoplanus limicola DSM 2279.</title>
        <authorList>
            <consortium name="US DOE Joint Genome Institute (JGI-PGF)"/>
            <person name="Lucas S."/>
            <person name="Copeland A."/>
            <person name="Lapidus A."/>
            <person name="Glavina del Rio T."/>
            <person name="Dalin E."/>
            <person name="Tice H."/>
            <person name="Bruce D."/>
            <person name="Goodwin L."/>
            <person name="Pitluck S."/>
            <person name="Peters L."/>
            <person name="Mikhailova N."/>
            <person name="Lu M."/>
            <person name="Kyrpides N."/>
            <person name="Mavromatis K."/>
            <person name="Ivanova N."/>
            <person name="Markowitz V."/>
            <person name="Cheng J.-F."/>
            <person name="Hugenholtz P."/>
            <person name="Woyke T."/>
            <person name="Wu D."/>
            <person name="Wirth R."/>
            <person name="Brambilla E.-M."/>
            <person name="Klenk H.-P."/>
            <person name="Eisen J.A."/>
        </authorList>
    </citation>
    <scope>NUCLEOTIDE SEQUENCE [LARGE SCALE GENOMIC DNA]</scope>
    <source>
        <strain evidence="11 12">DSM 2279</strain>
    </source>
</reference>
<keyword evidence="7 9" id="KW-0472">Membrane</keyword>
<dbReference type="PANTHER" id="PTHR33908">
    <property type="entry name" value="MANNOSYLTRANSFERASE YKCB-RELATED"/>
    <property type="match status" value="1"/>
</dbReference>
<dbReference type="OrthoDB" id="114973at2157"/>
<dbReference type="InterPro" id="IPR050297">
    <property type="entry name" value="LipidA_mod_glycosyltrf_83"/>
</dbReference>
<evidence type="ECO:0000256" key="9">
    <source>
        <dbReference type="SAM" id="Phobius"/>
    </source>
</evidence>
<evidence type="ECO:0000256" key="6">
    <source>
        <dbReference type="ARBA" id="ARBA00022989"/>
    </source>
</evidence>
<feature type="transmembrane region" description="Helical" evidence="9">
    <location>
        <begin position="236"/>
        <end position="262"/>
    </location>
</feature>
<dbReference type="GO" id="GO:0005886">
    <property type="term" value="C:plasma membrane"/>
    <property type="evidence" value="ECO:0007669"/>
    <property type="project" value="UniProtKB-SubCell"/>
</dbReference>
<keyword evidence="4 11" id="KW-0808">Transferase</keyword>
<evidence type="ECO:0000256" key="1">
    <source>
        <dbReference type="ARBA" id="ARBA00004651"/>
    </source>
</evidence>
<evidence type="ECO:0000256" key="5">
    <source>
        <dbReference type="ARBA" id="ARBA00022692"/>
    </source>
</evidence>
<feature type="transmembrane region" description="Helical" evidence="9">
    <location>
        <begin position="345"/>
        <end position="366"/>
    </location>
</feature>
<feature type="transmembrane region" description="Helical" evidence="9">
    <location>
        <begin position="142"/>
        <end position="160"/>
    </location>
</feature>
<evidence type="ECO:0000313" key="11">
    <source>
        <dbReference type="EMBL" id="EHQ35447.1"/>
    </source>
</evidence>
<evidence type="ECO:0000313" key="12">
    <source>
        <dbReference type="Proteomes" id="UP000005741"/>
    </source>
</evidence>
<organism evidence="11 12">
    <name type="scientific">Methanoplanus limicola DSM 2279</name>
    <dbReference type="NCBI Taxonomy" id="937775"/>
    <lineage>
        <taxon>Archaea</taxon>
        <taxon>Methanobacteriati</taxon>
        <taxon>Methanobacteriota</taxon>
        <taxon>Stenosarchaea group</taxon>
        <taxon>Methanomicrobia</taxon>
        <taxon>Methanomicrobiales</taxon>
        <taxon>Methanomicrobiaceae</taxon>
        <taxon>Methanoplanus</taxon>
    </lineage>
</organism>
<name>H1Z1Y0_9EURY</name>
<feature type="transmembrane region" description="Helical" evidence="9">
    <location>
        <begin position="46"/>
        <end position="64"/>
    </location>
</feature>
<dbReference type="Pfam" id="PF13231">
    <property type="entry name" value="PMT_2"/>
    <property type="match status" value="1"/>
</dbReference>
<dbReference type="InterPro" id="IPR038731">
    <property type="entry name" value="RgtA/B/C-like"/>
</dbReference>
<feature type="transmembrane region" description="Helical" evidence="9">
    <location>
        <begin position="192"/>
        <end position="224"/>
    </location>
</feature>
<feature type="domain" description="Glycosyltransferase RgtA/B/C/D-like" evidence="10">
    <location>
        <begin position="96"/>
        <end position="251"/>
    </location>
</feature>
<dbReference type="EMBL" id="CM001436">
    <property type="protein sequence ID" value="EHQ35447.1"/>
    <property type="molecule type" value="Genomic_DNA"/>
</dbReference>
<evidence type="ECO:0000256" key="8">
    <source>
        <dbReference type="SAM" id="MobiDB-lite"/>
    </source>
</evidence>
<feature type="transmembrane region" description="Helical" evidence="9">
    <location>
        <begin position="114"/>
        <end position="135"/>
    </location>
</feature>
<keyword evidence="5 9" id="KW-0812">Transmembrane</keyword>
<keyword evidence="12" id="KW-1185">Reference proteome</keyword>
<dbReference type="InParanoid" id="H1Z1Y0"/>
<dbReference type="GO" id="GO:0016763">
    <property type="term" value="F:pentosyltransferase activity"/>
    <property type="evidence" value="ECO:0007669"/>
    <property type="project" value="TreeGrafter"/>
</dbReference>
<evidence type="ECO:0000256" key="7">
    <source>
        <dbReference type="ARBA" id="ARBA00023136"/>
    </source>
</evidence>
<feature type="transmembrane region" description="Helical" evidence="9">
    <location>
        <begin position="372"/>
        <end position="391"/>
    </location>
</feature>
<accession>H1Z1Y0</accession>
<sequence length="503" mass="55912">MGKKPGRKKKGEEVKNDNAPETGKIIPDLSAEGLINSVKTDMMTQVLIGLVIVAFVLRFFNLGFNSLWLDEASTLTFATQSLSGIWESTASGEFNPPLFYYMEHFMLAFGDSEFVLRFLPALFGAFTVPVIYLIGKVFTGKTGGIFAAALMTFSSFHIFYSQDARAYTTMLFFFSLAILFYLWAINTDEMKWWLLFGVFSALAFWTHFYVFIGVGLIVLHALIVKGKDILADKKRIIPIATSVIAFIIVSLPLIMVTVGLFFKRTASAPTWGLSGMSVITDSFNMILGGNLFITVILLLLAVGGIYRIYTQNKSYALLLILSIFIPFIVSMILSAKIPMSPRYLIFVMPFLLVAIAGVTGFVPRNIEWKKVAAVAVVFALLINIPMLAGYYSGFTKNDWRGFSGKLSDITEDGDYIVVMPGYMRQPLNYYYSSTDDNTIEKLASDSETLKKISDEAGGKTTYYVLTGDIFAANPNGDAIEWLDNNAELMGQHTNIYIFKSKTG</sequence>
<dbReference type="GO" id="GO:0008610">
    <property type="term" value="P:lipid biosynthetic process"/>
    <property type="evidence" value="ECO:0007669"/>
    <property type="project" value="UniProtKB-ARBA"/>
</dbReference>
<protein>
    <submittedName>
        <fullName evidence="11">Glycosyl transferase family 39</fullName>
    </submittedName>
</protein>
<dbReference type="STRING" id="937775.Metlim_1338"/>
<evidence type="ECO:0000256" key="3">
    <source>
        <dbReference type="ARBA" id="ARBA00022676"/>
    </source>
</evidence>
<dbReference type="AlphaFoldDB" id="H1Z1Y0"/>
<proteinExistence type="predicted"/>
<evidence type="ECO:0000259" key="10">
    <source>
        <dbReference type="Pfam" id="PF13231"/>
    </source>
</evidence>
<keyword evidence="6 9" id="KW-1133">Transmembrane helix</keyword>
<gene>
    <name evidence="11" type="ORF">Metlim_1338</name>
</gene>
<dbReference type="Proteomes" id="UP000005741">
    <property type="component" value="Chromosome"/>
</dbReference>
<feature type="transmembrane region" description="Helical" evidence="9">
    <location>
        <begin position="315"/>
        <end position="333"/>
    </location>
</feature>
<feature type="transmembrane region" description="Helical" evidence="9">
    <location>
        <begin position="166"/>
        <end position="185"/>
    </location>
</feature>
<dbReference type="PANTHER" id="PTHR33908:SF11">
    <property type="entry name" value="MEMBRANE PROTEIN"/>
    <property type="match status" value="1"/>
</dbReference>
<evidence type="ECO:0000256" key="2">
    <source>
        <dbReference type="ARBA" id="ARBA00022475"/>
    </source>
</evidence>
<evidence type="ECO:0000256" key="4">
    <source>
        <dbReference type="ARBA" id="ARBA00022679"/>
    </source>
</evidence>
<feature type="transmembrane region" description="Helical" evidence="9">
    <location>
        <begin position="283"/>
        <end position="309"/>
    </location>
</feature>
<comment type="subcellular location">
    <subcellularLocation>
        <location evidence="1">Cell membrane</location>
        <topology evidence="1">Multi-pass membrane protein</topology>
    </subcellularLocation>
</comment>